<protein>
    <submittedName>
        <fullName evidence="2">Uncharacterized protein</fullName>
    </submittedName>
</protein>
<comment type="caution">
    <text evidence="2">The sequence shown here is derived from an EMBL/GenBank/DDBJ whole genome shotgun (WGS) entry which is preliminary data.</text>
</comment>
<dbReference type="EMBL" id="JABVXQ010000006">
    <property type="protein sequence ID" value="KAF6104316.1"/>
    <property type="molecule type" value="Genomic_DNA"/>
</dbReference>
<gene>
    <name evidence="2" type="ORF">HJG60_011288</name>
</gene>
<feature type="transmembrane region" description="Helical" evidence="1">
    <location>
        <begin position="6"/>
        <end position="23"/>
    </location>
</feature>
<evidence type="ECO:0000313" key="2">
    <source>
        <dbReference type="EMBL" id="KAF6104316.1"/>
    </source>
</evidence>
<keyword evidence="1" id="KW-1133">Transmembrane helix</keyword>
<evidence type="ECO:0000256" key="1">
    <source>
        <dbReference type="SAM" id="Phobius"/>
    </source>
</evidence>
<dbReference type="Proteomes" id="UP000664940">
    <property type="component" value="Unassembled WGS sequence"/>
</dbReference>
<evidence type="ECO:0000313" key="3">
    <source>
        <dbReference type="Proteomes" id="UP000664940"/>
    </source>
</evidence>
<keyword evidence="1" id="KW-0472">Membrane</keyword>
<accession>A0A834E5E2</accession>
<dbReference type="AlphaFoldDB" id="A0A834E5E2"/>
<keyword evidence="1" id="KW-0812">Transmembrane</keyword>
<reference evidence="2 3" key="1">
    <citation type="journal article" date="2020" name="Nature">
        <title>Six reference-quality genomes reveal evolution of bat adaptations.</title>
        <authorList>
            <person name="Jebb D."/>
            <person name="Huang Z."/>
            <person name="Pippel M."/>
            <person name="Hughes G.M."/>
            <person name="Lavrichenko K."/>
            <person name="Devanna P."/>
            <person name="Winkler S."/>
            <person name="Jermiin L.S."/>
            <person name="Skirmuntt E.C."/>
            <person name="Katzourakis A."/>
            <person name="Burkitt-Gray L."/>
            <person name="Ray D.A."/>
            <person name="Sullivan K.A.M."/>
            <person name="Roscito J.G."/>
            <person name="Kirilenko B.M."/>
            <person name="Davalos L.M."/>
            <person name="Corthals A.P."/>
            <person name="Power M.L."/>
            <person name="Jones G."/>
            <person name="Ransome R.D."/>
            <person name="Dechmann D.K.N."/>
            <person name="Locatelli A.G."/>
            <person name="Puechmaille S.J."/>
            <person name="Fedrigo O."/>
            <person name="Jarvis E.D."/>
            <person name="Hiller M."/>
            <person name="Vernes S.C."/>
            <person name="Myers E.W."/>
            <person name="Teeling E.C."/>
        </authorList>
    </citation>
    <scope>NUCLEOTIDE SEQUENCE [LARGE SCALE GENOMIC DNA]</scope>
    <source>
        <strain evidence="2">Bat1K_MPI-CBG_1</strain>
    </source>
</reference>
<organism evidence="2 3">
    <name type="scientific">Phyllostomus discolor</name>
    <name type="common">pale spear-nosed bat</name>
    <dbReference type="NCBI Taxonomy" id="89673"/>
    <lineage>
        <taxon>Eukaryota</taxon>
        <taxon>Metazoa</taxon>
        <taxon>Chordata</taxon>
        <taxon>Craniata</taxon>
        <taxon>Vertebrata</taxon>
        <taxon>Euteleostomi</taxon>
        <taxon>Mammalia</taxon>
        <taxon>Eutheria</taxon>
        <taxon>Laurasiatheria</taxon>
        <taxon>Chiroptera</taxon>
        <taxon>Yangochiroptera</taxon>
        <taxon>Phyllostomidae</taxon>
        <taxon>Phyllostominae</taxon>
        <taxon>Phyllostomus</taxon>
    </lineage>
</organism>
<sequence>MYGPIFWARIIFFFIINLCLRKNKVINLIIFNYTLISTILHEAENHKEINGKIIALFAGNSLIISPCWSLVPQSSLEPNRALPHDHIPRSFSHCLNLRGDSGIHHSSVMDPSVYGHPVSSYSPPNSGSGPRMAGLHPVLLLACNPTPRRRDVQRWLQQGVAGQAGLAQVRVPASTS</sequence>
<name>A0A834E5E2_9CHIR</name>
<proteinExistence type="predicted"/>